<dbReference type="SUPFAM" id="SSF56925">
    <property type="entry name" value="OMPA-like"/>
    <property type="match status" value="1"/>
</dbReference>
<gene>
    <name evidence="1" type="ORF">SAMN05444371_2055</name>
</gene>
<dbReference type="Proteomes" id="UP000184498">
    <property type="component" value="Unassembled WGS sequence"/>
</dbReference>
<dbReference type="STRING" id="216903.SAMN05444371_2055"/>
<dbReference type="AlphaFoldDB" id="A0A1M6RSG1"/>
<proteinExistence type="predicted"/>
<accession>A0A1M6RSG1</accession>
<keyword evidence="2" id="KW-1185">Reference proteome</keyword>
<dbReference type="InterPro" id="IPR011250">
    <property type="entry name" value="OMP/PagP_B-barrel"/>
</dbReference>
<evidence type="ECO:0000313" key="1">
    <source>
        <dbReference type="EMBL" id="SHK35423.1"/>
    </source>
</evidence>
<organism evidence="1 2">
    <name type="scientific">Epilithonimonas mollis</name>
    <dbReference type="NCBI Taxonomy" id="216903"/>
    <lineage>
        <taxon>Bacteria</taxon>
        <taxon>Pseudomonadati</taxon>
        <taxon>Bacteroidota</taxon>
        <taxon>Flavobacteriia</taxon>
        <taxon>Flavobacteriales</taxon>
        <taxon>Weeksellaceae</taxon>
        <taxon>Chryseobacterium group</taxon>
        <taxon>Epilithonimonas</taxon>
    </lineage>
</organism>
<protein>
    <recommendedName>
        <fullName evidence="3">Outer membrane protein beta-barrel domain-containing protein</fullName>
    </recommendedName>
</protein>
<dbReference type="EMBL" id="FRAM01000002">
    <property type="protein sequence ID" value="SHK35423.1"/>
    <property type="molecule type" value="Genomic_DNA"/>
</dbReference>
<reference evidence="2" key="1">
    <citation type="submission" date="2016-11" db="EMBL/GenBank/DDBJ databases">
        <authorList>
            <person name="Varghese N."/>
            <person name="Submissions S."/>
        </authorList>
    </citation>
    <scope>NUCLEOTIDE SEQUENCE [LARGE SCALE GENOMIC DNA]</scope>
    <source>
        <strain evidence="2">DSM 18016</strain>
    </source>
</reference>
<dbReference type="OrthoDB" id="1346359at2"/>
<sequence>MKKIILLLIIFPVTAFSQKLDLGIDFGYGFSNIVNSKITNGRAVIGSAMWKPNYGISAVYYFKNPNIAISSAIKVEYKRTQKGSISEDFPSNKYQFTADAINLLYRIGGGIGHGLRFYGDLGLGFNTFDNRSAYYFGDKEPTMAFNNLKENLDLKKSETNFIFGVGLEKSIYKNKIFASAGAIGEAGISKISPSSYRTQGIGFTCGIKYEFDLKND</sequence>
<name>A0A1M6RSG1_9FLAO</name>
<evidence type="ECO:0000313" key="2">
    <source>
        <dbReference type="Proteomes" id="UP000184498"/>
    </source>
</evidence>
<evidence type="ECO:0008006" key="3">
    <source>
        <dbReference type="Google" id="ProtNLM"/>
    </source>
</evidence>
<dbReference type="RefSeq" id="WP_072997682.1">
    <property type="nucleotide sequence ID" value="NZ_FRAM01000002.1"/>
</dbReference>